<comment type="caution">
    <text evidence="2">The sequence shown here is derived from an EMBL/GenBank/DDBJ whole genome shotgun (WGS) entry which is preliminary data.</text>
</comment>
<dbReference type="EMBL" id="NSIT01000266">
    <property type="protein sequence ID" value="PJE78094.1"/>
    <property type="molecule type" value="Genomic_DNA"/>
</dbReference>
<accession>A0A2H9T4F6</accession>
<reference evidence="2" key="1">
    <citation type="journal article" date="2017" name="Appl. Environ. Microbiol.">
        <title>Molecular characterization of an Endozoicomonas-like organism causing infection in king scallop Pecten maximus L.</title>
        <authorList>
            <person name="Cano I."/>
            <person name="van Aerle R."/>
            <person name="Ross S."/>
            <person name="Verner-Jeffreys D.W."/>
            <person name="Paley R.K."/>
            <person name="Rimmer G."/>
            <person name="Ryder D."/>
            <person name="Hooper P."/>
            <person name="Stone D."/>
            <person name="Feist S.W."/>
        </authorList>
    </citation>
    <scope>NUCLEOTIDE SEQUENCE</scope>
</reference>
<gene>
    <name evidence="2" type="ORF">CI610_02977</name>
</gene>
<protein>
    <recommendedName>
        <fullName evidence="1">Transposase Helix-turn-helix domain-containing protein</fullName>
    </recommendedName>
</protein>
<sequence>MMDMMRDVSPGFRREANHVHCLSPPNRLFMFLIWLRSYPSVHFLSLLFDISSSTVSRELNAIRTIMWDIYADTIVWPTPQEWLDMRGNWSDLPDAVGAIDGTSHRI</sequence>
<organism evidence="2">
    <name type="scientific">invertebrate metagenome</name>
    <dbReference type="NCBI Taxonomy" id="1711999"/>
    <lineage>
        <taxon>unclassified sequences</taxon>
        <taxon>metagenomes</taxon>
        <taxon>organismal metagenomes</taxon>
    </lineage>
</organism>
<dbReference type="Pfam" id="PF13613">
    <property type="entry name" value="HTH_Tnp_4"/>
    <property type="match status" value="1"/>
</dbReference>
<dbReference type="InterPro" id="IPR027805">
    <property type="entry name" value="Transposase_HTH_dom"/>
</dbReference>
<evidence type="ECO:0000313" key="2">
    <source>
        <dbReference type="EMBL" id="PJE78094.1"/>
    </source>
</evidence>
<feature type="domain" description="Transposase Helix-turn-helix" evidence="1">
    <location>
        <begin position="20"/>
        <end position="66"/>
    </location>
</feature>
<proteinExistence type="predicted"/>
<name>A0A2H9T4F6_9ZZZZ</name>
<dbReference type="AlphaFoldDB" id="A0A2H9T4F6"/>
<evidence type="ECO:0000259" key="1">
    <source>
        <dbReference type="Pfam" id="PF13613"/>
    </source>
</evidence>